<organism evidence="1 2">
    <name type="scientific">Oligella urethralis</name>
    <dbReference type="NCBI Taxonomy" id="90245"/>
    <lineage>
        <taxon>Bacteria</taxon>
        <taxon>Pseudomonadati</taxon>
        <taxon>Pseudomonadota</taxon>
        <taxon>Betaproteobacteria</taxon>
        <taxon>Burkholderiales</taxon>
        <taxon>Alcaligenaceae</taxon>
        <taxon>Oligella</taxon>
    </lineage>
</organism>
<evidence type="ECO:0000313" key="2">
    <source>
        <dbReference type="Proteomes" id="UP000250242"/>
    </source>
</evidence>
<proteinExistence type="predicted"/>
<accession>A0A2X1VHR0</accession>
<dbReference type="AlphaFoldDB" id="A0A2X1VHR0"/>
<gene>
    <name evidence="1" type="ORF">NCTC11009_01227</name>
</gene>
<sequence length="85" mass="10520">MSKRTFGYQIPIAIDQLFNTLLAGHADETLSARAWRMQHLKKRWALMKRMIDLIFFWQEDHCYQSYLSEKERKHYPEYYKKYNIK</sequence>
<dbReference type="EMBL" id="UATH01000001">
    <property type="protein sequence ID" value="SPY08010.1"/>
    <property type="molecule type" value="Genomic_DNA"/>
</dbReference>
<evidence type="ECO:0000313" key="1">
    <source>
        <dbReference type="EMBL" id="SPY08010.1"/>
    </source>
</evidence>
<name>A0A2X1VHR0_9BURK</name>
<dbReference type="Proteomes" id="UP000250242">
    <property type="component" value="Unassembled WGS sequence"/>
</dbReference>
<protein>
    <submittedName>
        <fullName evidence="1">Uncharacterized protein</fullName>
    </submittedName>
</protein>
<reference evidence="1 2" key="1">
    <citation type="submission" date="2018-06" db="EMBL/GenBank/DDBJ databases">
        <authorList>
            <consortium name="Pathogen Informatics"/>
            <person name="Doyle S."/>
        </authorList>
    </citation>
    <scope>NUCLEOTIDE SEQUENCE [LARGE SCALE GENOMIC DNA]</scope>
    <source>
        <strain evidence="1 2">NCTC11009</strain>
    </source>
</reference>
<dbReference type="RefSeq" id="WP_048769219.1">
    <property type="nucleotide sequence ID" value="NZ_JVJW01000019.1"/>
</dbReference>